<dbReference type="Pfam" id="PF18027">
    <property type="entry name" value="Pepdidase_M14_N"/>
    <property type="match status" value="1"/>
</dbReference>
<dbReference type="OrthoDB" id="5490902at2"/>
<protein>
    <recommendedName>
        <fullName evidence="3">Peptidase M14 domain-containing protein</fullName>
    </recommendedName>
</protein>
<evidence type="ECO:0000313" key="4">
    <source>
        <dbReference type="EMBL" id="PCE24893.1"/>
    </source>
</evidence>
<dbReference type="Gene3D" id="3.40.630.10">
    <property type="entry name" value="Zn peptidases"/>
    <property type="match status" value="1"/>
</dbReference>
<comment type="cofactor">
    <cofactor evidence="1">
        <name>Zn(2+)</name>
        <dbReference type="ChEBI" id="CHEBI:29105"/>
    </cofactor>
</comment>
<evidence type="ECO:0000256" key="1">
    <source>
        <dbReference type="ARBA" id="ARBA00001947"/>
    </source>
</evidence>
<evidence type="ECO:0000259" key="3">
    <source>
        <dbReference type="PROSITE" id="PS52035"/>
    </source>
</evidence>
<dbReference type="InterPro" id="IPR040626">
    <property type="entry name" value="Pepdidase_M14_N"/>
</dbReference>
<comment type="similarity">
    <text evidence="2">Belongs to the peptidase M14 family.</text>
</comment>
<feature type="active site" description="Proton donor/acceptor" evidence="2">
    <location>
        <position position="347"/>
    </location>
</feature>
<dbReference type="CDD" id="cd06234">
    <property type="entry name" value="M14_PaCCP-like"/>
    <property type="match status" value="1"/>
</dbReference>
<dbReference type="InterPro" id="IPR050821">
    <property type="entry name" value="Cytosolic_carboxypeptidase"/>
</dbReference>
<dbReference type="PANTHER" id="PTHR12756:SF11">
    <property type="entry name" value="CYTOSOLIC CARBOXYPEPTIDASE 1"/>
    <property type="match status" value="1"/>
</dbReference>
<dbReference type="AlphaFoldDB" id="A0A2A4ETE3"/>
<dbReference type="SMART" id="SM00631">
    <property type="entry name" value="Zn_pept"/>
    <property type="match status" value="1"/>
</dbReference>
<dbReference type="Gene3D" id="2.60.40.3120">
    <property type="match status" value="1"/>
</dbReference>
<dbReference type="RefSeq" id="WP_096722402.1">
    <property type="nucleotide sequence ID" value="NZ_MTZV01000004.1"/>
</dbReference>
<evidence type="ECO:0000256" key="2">
    <source>
        <dbReference type="PROSITE-ProRule" id="PRU01379"/>
    </source>
</evidence>
<sequence>MTLSITSNFDAGAIDVVSCTQADDIRLRVRPDSHADFAQWFYFRLTGARGERCVMTFENAADCAFAAGWRDYHAAASYDRVNWFRVPTTYDGRVLTIDHTPDFDSIYYAYFEPYSEERHSEFLGAVQQMPHASLTELGRTVEGRPMSLLTLGAPDTDDASSKPKKKVWIIARQHPGETMAEWFVEGFVKRLAGWGDWAGDPVARKLYDHATFYIVPNMNPDGSVRGNLRTNATGANLNREWLEPDAARSPEVLVVRDAIHATGCDLFFDVHGDEALPYVFVAGSEMLPSFTEQQGIEQKAFVEAFKQASPDFQDKYGYEAGKYRQDALKLASKYIGHTFGCLSLTLEMPFRDNANLPDERVGWNGERSASLGAAMLQAILRHVETFD</sequence>
<dbReference type="EMBL" id="MTZV01000004">
    <property type="protein sequence ID" value="PCE24893.1"/>
    <property type="molecule type" value="Genomic_DNA"/>
</dbReference>
<dbReference type="GO" id="GO:0006508">
    <property type="term" value="P:proteolysis"/>
    <property type="evidence" value="ECO:0007669"/>
    <property type="project" value="InterPro"/>
</dbReference>
<dbReference type="SUPFAM" id="SSF53187">
    <property type="entry name" value="Zn-dependent exopeptidases"/>
    <property type="match status" value="1"/>
</dbReference>
<evidence type="ECO:0000313" key="5">
    <source>
        <dbReference type="Proteomes" id="UP000218022"/>
    </source>
</evidence>
<gene>
    <name evidence="4" type="ORF">BWP39_10225</name>
</gene>
<dbReference type="PANTHER" id="PTHR12756">
    <property type="entry name" value="CYTOSOLIC CARBOXYPEPTIDASE"/>
    <property type="match status" value="1"/>
</dbReference>
<dbReference type="InterPro" id="IPR000834">
    <property type="entry name" value="Peptidase_M14"/>
</dbReference>
<dbReference type="GO" id="GO:0004181">
    <property type="term" value="F:metallocarboxypeptidase activity"/>
    <property type="evidence" value="ECO:0007669"/>
    <property type="project" value="InterPro"/>
</dbReference>
<feature type="domain" description="Peptidase M14" evidence="3">
    <location>
        <begin position="112"/>
        <end position="383"/>
    </location>
</feature>
<proteinExistence type="inferred from homology"/>
<reference evidence="4 5" key="1">
    <citation type="submission" date="2017-01" db="EMBL/GenBank/DDBJ databases">
        <title>Whole-Genome Shotgun Sequencing of Two beta-Proteobacterial Species in Search of the Bulgecin Biosynthetic Cluster.</title>
        <authorList>
            <person name="Horsman M.E."/>
            <person name="Marous D.R."/>
            <person name="Li R."/>
            <person name="Oliver R.A."/>
            <person name="Byun B."/>
            <person name="Emrich S.J."/>
            <person name="Boggess B."/>
            <person name="Townsend C.A."/>
            <person name="Mobashery S."/>
        </authorList>
    </citation>
    <scope>NUCLEOTIDE SEQUENCE [LARGE SCALE GENOMIC DNA]</scope>
    <source>
        <strain evidence="4 5">ATCC 31363</strain>
    </source>
</reference>
<dbReference type="GO" id="GO:0008270">
    <property type="term" value="F:zinc ion binding"/>
    <property type="evidence" value="ECO:0007669"/>
    <property type="project" value="InterPro"/>
</dbReference>
<dbReference type="Proteomes" id="UP000218022">
    <property type="component" value="Unassembled WGS sequence"/>
</dbReference>
<accession>A0A2A4ETE3</accession>
<dbReference type="PROSITE" id="PS52035">
    <property type="entry name" value="PEPTIDASE_M14"/>
    <property type="match status" value="1"/>
</dbReference>
<name>A0A2A4ETE3_9BURK</name>
<organism evidence="4 5">
    <name type="scientific">Paraburkholderia acidicola</name>
    <dbReference type="NCBI Taxonomy" id="1912599"/>
    <lineage>
        <taxon>Bacteria</taxon>
        <taxon>Pseudomonadati</taxon>
        <taxon>Pseudomonadota</taxon>
        <taxon>Betaproteobacteria</taxon>
        <taxon>Burkholderiales</taxon>
        <taxon>Burkholderiaceae</taxon>
        <taxon>Paraburkholderia</taxon>
    </lineage>
</organism>
<comment type="caution">
    <text evidence="4">The sequence shown here is derived from an EMBL/GenBank/DDBJ whole genome shotgun (WGS) entry which is preliminary data.</text>
</comment>
<dbReference type="Pfam" id="PF00246">
    <property type="entry name" value="Peptidase_M14"/>
    <property type="match status" value="1"/>
</dbReference>